<name>E0VSZ6_PEDHC</name>
<dbReference type="PANTHER" id="PTHR24169:SF28">
    <property type="entry name" value="NUCLEAR FACTOR NF-KAPPA-B P110 SUBUNIT"/>
    <property type="match status" value="1"/>
</dbReference>
<dbReference type="EnsemblMetazoa" id="PHUM424590-RA">
    <property type="protein sequence ID" value="PHUM424590-PA"/>
    <property type="gene ID" value="PHUM424590"/>
</dbReference>
<dbReference type="InterPro" id="IPR032397">
    <property type="entry name" value="RHD_dimer"/>
</dbReference>
<dbReference type="STRING" id="121224.E0VSZ6"/>
<dbReference type="InterPro" id="IPR000451">
    <property type="entry name" value="NFkB/Dor"/>
</dbReference>
<dbReference type="EMBL" id="DS235758">
    <property type="protein sequence ID" value="EEB16502.1"/>
    <property type="molecule type" value="Genomic_DNA"/>
</dbReference>
<dbReference type="InterPro" id="IPR037059">
    <property type="entry name" value="RHD_DNA_bind_dom_sf"/>
</dbReference>
<evidence type="ECO:0000313" key="3">
    <source>
        <dbReference type="EMBL" id="EEB16502.1"/>
    </source>
</evidence>
<dbReference type="InterPro" id="IPR011539">
    <property type="entry name" value="RHD_DNA_bind_dom"/>
</dbReference>
<dbReference type="RefSeq" id="XP_002429240.1">
    <property type="nucleotide sequence ID" value="XM_002429195.1"/>
</dbReference>
<dbReference type="PROSITE" id="PS50254">
    <property type="entry name" value="REL_2"/>
    <property type="match status" value="1"/>
</dbReference>
<dbReference type="InterPro" id="IPR014756">
    <property type="entry name" value="Ig_E-set"/>
</dbReference>
<evidence type="ECO:0000259" key="2">
    <source>
        <dbReference type="PROSITE" id="PS50254"/>
    </source>
</evidence>
<dbReference type="SUPFAM" id="SSF81296">
    <property type="entry name" value="E set domains"/>
    <property type="match status" value="1"/>
</dbReference>
<dbReference type="SUPFAM" id="SSF49417">
    <property type="entry name" value="p53-like transcription factors"/>
    <property type="match status" value="1"/>
</dbReference>
<proteinExistence type="predicted"/>
<feature type="compositionally biased region" description="Polar residues" evidence="1">
    <location>
        <begin position="403"/>
        <end position="421"/>
    </location>
</feature>
<dbReference type="Gene3D" id="2.60.40.10">
    <property type="entry name" value="Immunoglobulins"/>
    <property type="match status" value="1"/>
</dbReference>
<dbReference type="GO" id="GO:0048731">
    <property type="term" value="P:system development"/>
    <property type="evidence" value="ECO:0007669"/>
    <property type="project" value="UniProtKB-ARBA"/>
</dbReference>
<dbReference type="PANTHER" id="PTHR24169">
    <property type="entry name" value="NUCLEAR FACTOR NF-KAPPA-B PROTEIN"/>
    <property type="match status" value="1"/>
</dbReference>
<protein>
    <recommendedName>
        <fullName evidence="2">RHD domain-containing protein</fullName>
    </recommendedName>
</protein>
<dbReference type="eggNOG" id="KOG0504">
    <property type="taxonomic scope" value="Eukaryota"/>
</dbReference>
<reference evidence="3" key="2">
    <citation type="submission" date="2007-04" db="EMBL/GenBank/DDBJ databases">
        <title>The genome of the human body louse.</title>
        <authorList>
            <consortium name="The Human Body Louse Genome Consortium"/>
            <person name="Kirkness E."/>
            <person name="Walenz B."/>
            <person name="Hass B."/>
            <person name="Bruggner R."/>
            <person name="Strausberg R."/>
        </authorList>
    </citation>
    <scope>NUCLEOTIDE SEQUENCE</scope>
    <source>
        <strain evidence="3">USDA</strain>
    </source>
</reference>
<dbReference type="HOGENOM" id="CLU_545504_0_0_1"/>
<evidence type="ECO:0000313" key="5">
    <source>
        <dbReference type="Proteomes" id="UP000009046"/>
    </source>
</evidence>
<dbReference type="InterPro" id="IPR008967">
    <property type="entry name" value="p53-like_TF_DNA-bd_sf"/>
</dbReference>
<dbReference type="GO" id="GO:0005737">
    <property type="term" value="C:cytoplasm"/>
    <property type="evidence" value="ECO:0007669"/>
    <property type="project" value="InterPro"/>
</dbReference>
<dbReference type="VEuPathDB" id="VectorBase:PHUM424590"/>
<feature type="compositionally biased region" description="Acidic residues" evidence="1">
    <location>
        <begin position="383"/>
        <end position="392"/>
    </location>
</feature>
<sequence>MYVIDTEELTHLVESAVNSIDVDFVSLCFEAFREENDILFPICPPVYSEPIGNAKSAKTGKLKISRINKCSGSCYGGEEIWLLVEKINKKGLVVRFWEECNNGKIIWESSLEGDDLILHHQYAIIFKTPVYKDVNISSEVEVYMRLERTTQPNQPCDYSEPITFVYEPAKMKLSKDDNLCRKESILTPLKSAHVKRPRTDSSSLNNNYQGKCKMDDIEFENMNFEEEEGGGEGEEEEDGTESYIEQILFNEKDLNEFDQAWAKFNVEEFLQFISSDDVDMPFQRDGISAGNPRHRQNLLYKLYLLYTKLDESDVKKLTEDVSNFRLSKKETMAATMAATTTTTTEQVKDAASTLLSLRSRALANKYSSPSVVGKICEKNNSQDGDDDGDDDHDVVNIPEGNGNDLNSKSSAATMRNSGTKLRTSKRKDGNLKFSDNGNDKKSTRDCKNKNMDDKNEEMIVNLIDAKENGGHFTESFRVYIRSHKGEGIDSQFLPYFKFSR</sequence>
<accession>E0VSZ6</accession>
<feature type="compositionally biased region" description="Basic and acidic residues" evidence="1">
    <location>
        <begin position="437"/>
        <end position="452"/>
    </location>
</feature>
<feature type="region of interest" description="Disordered" evidence="1">
    <location>
        <begin position="373"/>
        <end position="452"/>
    </location>
</feature>
<dbReference type="InterPro" id="IPR002909">
    <property type="entry name" value="IPT_dom"/>
</dbReference>
<evidence type="ECO:0000313" key="4">
    <source>
        <dbReference type="EnsemblMetazoa" id="PHUM424590-PA"/>
    </source>
</evidence>
<dbReference type="Proteomes" id="UP000009046">
    <property type="component" value="Unassembled WGS sequence"/>
</dbReference>
<dbReference type="InterPro" id="IPR013783">
    <property type="entry name" value="Ig-like_fold"/>
</dbReference>
<dbReference type="Gene3D" id="2.60.40.340">
    <property type="entry name" value="Rel homology domain (RHD), DNA-binding domain"/>
    <property type="match status" value="1"/>
</dbReference>
<gene>
    <name evidence="4" type="primary">8229926</name>
    <name evidence="3" type="ORF">Phum_PHUM424590</name>
</gene>
<dbReference type="SMART" id="SM00429">
    <property type="entry name" value="IPT"/>
    <property type="match status" value="1"/>
</dbReference>
<dbReference type="GO" id="GO:0000978">
    <property type="term" value="F:RNA polymerase II cis-regulatory region sequence-specific DNA binding"/>
    <property type="evidence" value="ECO:0007669"/>
    <property type="project" value="TreeGrafter"/>
</dbReference>
<dbReference type="OrthoDB" id="10254686at2759"/>
<organism>
    <name type="scientific">Pediculus humanus subsp. corporis</name>
    <name type="common">Body louse</name>
    <dbReference type="NCBI Taxonomy" id="121224"/>
    <lineage>
        <taxon>Eukaryota</taxon>
        <taxon>Metazoa</taxon>
        <taxon>Ecdysozoa</taxon>
        <taxon>Arthropoda</taxon>
        <taxon>Hexapoda</taxon>
        <taxon>Insecta</taxon>
        <taxon>Pterygota</taxon>
        <taxon>Neoptera</taxon>
        <taxon>Paraneoptera</taxon>
        <taxon>Psocodea</taxon>
        <taxon>Troctomorpha</taxon>
        <taxon>Phthiraptera</taxon>
        <taxon>Anoplura</taxon>
        <taxon>Pediculidae</taxon>
        <taxon>Pediculus</taxon>
    </lineage>
</organism>
<dbReference type="GO" id="GO:0048468">
    <property type="term" value="P:cell development"/>
    <property type="evidence" value="ECO:0007669"/>
    <property type="project" value="UniProtKB-ARBA"/>
</dbReference>
<keyword evidence="5" id="KW-1185">Reference proteome</keyword>
<dbReference type="KEGG" id="phu:Phum_PHUM424590"/>
<dbReference type="InParanoid" id="E0VSZ6"/>
<dbReference type="AlphaFoldDB" id="E0VSZ6"/>
<dbReference type="GeneID" id="8229926"/>
<dbReference type="PRINTS" id="PR00057">
    <property type="entry name" value="NFKBTNSCPFCT"/>
</dbReference>
<reference evidence="3" key="1">
    <citation type="submission" date="2007-04" db="EMBL/GenBank/DDBJ databases">
        <title>Annotation of Pediculus humanus corporis strain USDA.</title>
        <authorList>
            <person name="Kirkness E."/>
            <person name="Hannick L."/>
            <person name="Hass B."/>
            <person name="Bruggner R."/>
            <person name="Lawson D."/>
            <person name="Bidwell S."/>
            <person name="Joardar V."/>
            <person name="Caler E."/>
            <person name="Walenz B."/>
            <person name="Inman J."/>
            <person name="Schobel S."/>
            <person name="Galinsky K."/>
            <person name="Amedeo P."/>
            <person name="Strausberg R."/>
        </authorList>
    </citation>
    <scope>NUCLEOTIDE SEQUENCE</scope>
    <source>
        <strain evidence="3">USDA</strain>
    </source>
</reference>
<feature type="domain" description="RHD" evidence="2">
    <location>
        <begin position="14"/>
        <end position="58"/>
    </location>
</feature>
<dbReference type="CTD" id="8229926"/>
<dbReference type="EMBL" id="AAZO01005190">
    <property type="status" value="NOT_ANNOTATED_CDS"/>
    <property type="molecule type" value="Genomic_DNA"/>
</dbReference>
<dbReference type="GO" id="GO:0000981">
    <property type="term" value="F:DNA-binding transcription factor activity, RNA polymerase II-specific"/>
    <property type="evidence" value="ECO:0007669"/>
    <property type="project" value="TreeGrafter"/>
</dbReference>
<reference evidence="4" key="3">
    <citation type="submission" date="2020-05" db="UniProtKB">
        <authorList>
            <consortium name="EnsemblMetazoa"/>
        </authorList>
    </citation>
    <scope>IDENTIFICATION</scope>
    <source>
        <strain evidence="4">USDA</strain>
    </source>
</reference>
<evidence type="ECO:0000256" key="1">
    <source>
        <dbReference type="SAM" id="MobiDB-lite"/>
    </source>
</evidence>
<dbReference type="Pfam" id="PF16179">
    <property type="entry name" value="RHD_dimer"/>
    <property type="match status" value="1"/>
</dbReference>